<comment type="caution">
    <text evidence="1">The sequence shown here is derived from an EMBL/GenBank/DDBJ whole genome shotgun (WGS) entry which is preliminary data.</text>
</comment>
<proteinExistence type="predicted"/>
<dbReference type="EMBL" id="VSWC01000144">
    <property type="protein sequence ID" value="KAA1077347.1"/>
    <property type="molecule type" value="Genomic_DNA"/>
</dbReference>
<reference evidence="1 2" key="1">
    <citation type="submission" date="2019-05" db="EMBL/GenBank/DDBJ databases">
        <title>Emergence of the Ug99 lineage of the wheat stem rust pathogen through somatic hybridization.</title>
        <authorList>
            <person name="Li F."/>
            <person name="Upadhyaya N.M."/>
            <person name="Sperschneider J."/>
            <person name="Matny O."/>
            <person name="Nguyen-Phuc H."/>
            <person name="Mago R."/>
            <person name="Raley C."/>
            <person name="Miller M.E."/>
            <person name="Silverstein K.A.T."/>
            <person name="Henningsen E."/>
            <person name="Hirsch C.D."/>
            <person name="Visser B."/>
            <person name="Pretorius Z.A."/>
            <person name="Steffenson B.J."/>
            <person name="Schwessinger B."/>
            <person name="Dodds P.N."/>
            <person name="Figueroa M."/>
        </authorList>
    </citation>
    <scope>NUCLEOTIDE SEQUENCE [LARGE SCALE GENOMIC DNA]</scope>
    <source>
        <strain evidence="1">21-0</strain>
    </source>
</reference>
<dbReference type="AlphaFoldDB" id="A0A5B0MJJ5"/>
<evidence type="ECO:0000313" key="2">
    <source>
        <dbReference type="Proteomes" id="UP000324748"/>
    </source>
</evidence>
<dbReference type="Proteomes" id="UP000324748">
    <property type="component" value="Unassembled WGS sequence"/>
</dbReference>
<accession>A0A5B0MJJ5</accession>
<gene>
    <name evidence="1" type="ORF">PGT21_004096</name>
</gene>
<organism evidence="1 2">
    <name type="scientific">Puccinia graminis f. sp. tritici</name>
    <dbReference type="NCBI Taxonomy" id="56615"/>
    <lineage>
        <taxon>Eukaryota</taxon>
        <taxon>Fungi</taxon>
        <taxon>Dikarya</taxon>
        <taxon>Basidiomycota</taxon>
        <taxon>Pucciniomycotina</taxon>
        <taxon>Pucciniomycetes</taxon>
        <taxon>Pucciniales</taxon>
        <taxon>Pucciniaceae</taxon>
        <taxon>Puccinia</taxon>
    </lineage>
</organism>
<protein>
    <submittedName>
        <fullName evidence="1">Uncharacterized protein</fullName>
    </submittedName>
</protein>
<name>A0A5B0MJJ5_PUCGR</name>
<keyword evidence="2" id="KW-1185">Reference proteome</keyword>
<evidence type="ECO:0000313" key="1">
    <source>
        <dbReference type="EMBL" id="KAA1077347.1"/>
    </source>
</evidence>
<sequence length="71" mass="7907">MAQHYHQSHALRLFAAGGNQINLCKDFNTATSISISPISTRRIQALENYSLSSLHRFSSEGPFLICSELIL</sequence>